<evidence type="ECO:0000256" key="1">
    <source>
        <dbReference type="SAM" id="MobiDB-lite"/>
    </source>
</evidence>
<dbReference type="AlphaFoldDB" id="A0A0R0AEI2"/>
<feature type="region of interest" description="Disordered" evidence="1">
    <location>
        <begin position="218"/>
        <end position="240"/>
    </location>
</feature>
<dbReference type="OrthoDB" id="8563833at2"/>
<feature type="compositionally biased region" description="Polar residues" evidence="1">
    <location>
        <begin position="502"/>
        <end position="518"/>
    </location>
</feature>
<comment type="caution">
    <text evidence="2">The sequence shown here is derived from an EMBL/GenBank/DDBJ whole genome shotgun (WGS) entry which is preliminary data.</text>
</comment>
<evidence type="ECO:0000313" key="2">
    <source>
        <dbReference type="EMBL" id="KRG43141.1"/>
    </source>
</evidence>
<gene>
    <name evidence="2" type="ORF">ARC20_10160</name>
</gene>
<dbReference type="Proteomes" id="UP000051802">
    <property type="component" value="Unassembled WGS sequence"/>
</dbReference>
<feature type="compositionally biased region" description="Basic and acidic residues" evidence="1">
    <location>
        <begin position="181"/>
        <end position="201"/>
    </location>
</feature>
<sequence>MDEIFRFLMLRPPQTGNALEVRPSKAFGTKLSRAQTNVPSRTRSALKALAVEWLASAQRIDSVDALAFGKPLAALVDRALQWQKPDFDDLHRAIESIFGSPLETIAQSGEFHADHDRIADHLVSAKLVSHDEGVAASQLERLYVLGDMLLRAAAKDEDLTAPGGVRRALTRPTTISFGGRAEAETPPKGSDPPKRDSRIDDLRRRAEVIDKLMGRLSTVNADQLTRPNPSKEDADDGHDPFARLRSQLVDKLDLETLARLPLGAAGQVRHDVDALTPASRDTIAPRGAQSSLILNRTAAAQVNQSERKVLREAGVDLASAPLPAALNTLGMALRETHAQLATLDAPEDLQYAMVGTNLVPLSGTMTAYGGTMSALSVPTTHSDLKPVGVGDLLVVRQQLKRYEGGELAHVENILKGEFKTRLHERSRETEQTTTIEVETQKDEERDTQTTERFELQREASQVLKEDMSLKAGLSVSGSYGPTVEFKAYADMSMDRAKEESSKTASSYSKEVTSRASTKVSERQRSEQILRTLEVFKEKNEHGFDNKAGTGHVVGVYQWIDKVYEAQVFNYGKRMLFDLMVPEPGAFWIYANATQPAPGATLTRPSAFTLTPDQISESNYATYVQRYQVAGVKPPPEPYSTVSKTFDGTISKDDHGSTSKIAELPIPAGYRALTGHAIATASSWEDDWQVAVAVGREYWARAKSGYVNNYFTLDNETDSIPVAVRTFHVATFVVSIEVNCQRTDRALQAWRLETHAAIQQAYLKLERDYQDQLAALETAAANAVQGRNPAENRRIERNEIKKLAISALTAQHYDLFGAIGTSPQGYPQPDLTEAEAEGRYIRFFEQAFEWEQMMYLFYPYFWGRKSKWRSQALLQDVDTQFADFLRAGAARAVLPVRPGFEAAIAHFLDTGEIWEGADPPTLTSPLYVSIVQEIKERDQAKGDEVAQGDPWDVRIPTTLVKLRPADDLPQWQKQSDGTWVPV</sequence>
<feature type="compositionally biased region" description="Polar residues" evidence="1">
    <location>
        <begin position="218"/>
        <end position="228"/>
    </location>
</feature>
<feature type="compositionally biased region" description="Basic and acidic residues" evidence="1">
    <location>
        <begin position="438"/>
        <end position="453"/>
    </location>
</feature>
<keyword evidence="3" id="KW-1185">Reference proteome</keyword>
<feature type="compositionally biased region" description="Basic and acidic residues" evidence="1">
    <location>
        <begin position="229"/>
        <end position="240"/>
    </location>
</feature>
<accession>A0A0R0AEI2</accession>
<name>A0A0R0AEI2_9GAMM</name>
<dbReference type="RefSeq" id="WP_057646578.1">
    <property type="nucleotide sequence ID" value="NZ_LLXU01000077.1"/>
</dbReference>
<evidence type="ECO:0000313" key="3">
    <source>
        <dbReference type="Proteomes" id="UP000051802"/>
    </source>
</evidence>
<dbReference type="EMBL" id="LLXU01000077">
    <property type="protein sequence ID" value="KRG43141.1"/>
    <property type="molecule type" value="Genomic_DNA"/>
</dbReference>
<feature type="region of interest" description="Disordered" evidence="1">
    <location>
        <begin position="499"/>
        <end position="522"/>
    </location>
</feature>
<feature type="region of interest" description="Disordered" evidence="1">
    <location>
        <begin position="163"/>
        <end position="201"/>
    </location>
</feature>
<reference evidence="2 3" key="1">
    <citation type="submission" date="2015-10" db="EMBL/GenBank/DDBJ databases">
        <title>Genome sequencing and analysis of members of genus Stenotrophomonas.</title>
        <authorList>
            <person name="Patil P.P."/>
            <person name="Midha S."/>
            <person name="Patil P.B."/>
        </authorList>
    </citation>
    <scope>NUCLEOTIDE SEQUENCE [LARGE SCALE GENOMIC DNA]</scope>
    <source>
        <strain evidence="2 3">JCM 16536</strain>
    </source>
</reference>
<organism evidence="2 3">
    <name type="scientific">Stenotrophomonas panacihumi</name>
    <dbReference type="NCBI Taxonomy" id="676599"/>
    <lineage>
        <taxon>Bacteria</taxon>
        <taxon>Pseudomonadati</taxon>
        <taxon>Pseudomonadota</taxon>
        <taxon>Gammaproteobacteria</taxon>
        <taxon>Lysobacterales</taxon>
        <taxon>Lysobacteraceae</taxon>
        <taxon>Stenotrophomonas</taxon>
    </lineage>
</organism>
<proteinExistence type="predicted"/>
<feature type="region of interest" description="Disordered" evidence="1">
    <location>
        <begin position="424"/>
        <end position="453"/>
    </location>
</feature>
<protein>
    <submittedName>
        <fullName evidence="2">Uncharacterized protein</fullName>
    </submittedName>
</protein>
<dbReference type="STRING" id="676599.ARC20_10160"/>